<dbReference type="PRINTS" id="PR00412">
    <property type="entry name" value="EPOXHYDRLASE"/>
</dbReference>
<dbReference type="GO" id="GO:0004301">
    <property type="term" value="F:epoxide hydrolase activity"/>
    <property type="evidence" value="ECO:0007669"/>
    <property type="project" value="UniProtKB-ARBA"/>
</dbReference>
<feature type="domain" description="AB hydrolase-1" evidence="4">
    <location>
        <begin position="103"/>
        <end position="344"/>
    </location>
</feature>
<evidence type="ECO:0000256" key="3">
    <source>
        <dbReference type="SAM" id="Phobius"/>
    </source>
</evidence>
<sequence>MSIVSDSPFVTVSALNNFVTSRVQRAKNLLRKLFFLSISLFYGWIVSLIIFVQVLRYRSSFFLVKKREKVPKCLTDETLGKHEFISLKDIRLHYVANGNPENPMMILLHGFPEFWFSWRHQLKAFSDDYYVVAVDLRGYGDSEKPAGKQNYTTSKICADIEQFITALGRKKVVVVGHDWGGAIAWRFASSYPEMVLKLIILNAPHPTNFSEVLLSDLKQFLMSWYMFFFQLPLLPELLFISRDFNLLTSLFSQIATDEEIEAYKYSFSKPGAITCPINYYRANIGSSNFSNKKCIIESPTLVIWGENDTALSLQLASGAAKYVNNSFTVRMIENGSHFIQIHKPEIVNKHMRDFLN</sequence>
<dbReference type="OrthoDB" id="408373at2759"/>
<dbReference type="PRINTS" id="PR00111">
    <property type="entry name" value="ABHYDROLASE"/>
</dbReference>
<dbReference type="STRING" id="299467.A0A443SAV4"/>
<keyword evidence="6" id="KW-1185">Reference proteome</keyword>
<keyword evidence="3" id="KW-0812">Transmembrane</keyword>
<comment type="similarity">
    <text evidence="2">Belongs to the AB hydrolase superfamily. Epoxide hydrolase family.</text>
</comment>
<dbReference type="InterPro" id="IPR000073">
    <property type="entry name" value="AB_hydrolase_1"/>
</dbReference>
<dbReference type="SUPFAM" id="SSF53474">
    <property type="entry name" value="alpha/beta-Hydrolases"/>
    <property type="match status" value="1"/>
</dbReference>
<evidence type="ECO:0000313" key="5">
    <source>
        <dbReference type="EMBL" id="RWS24678.1"/>
    </source>
</evidence>
<dbReference type="Proteomes" id="UP000288716">
    <property type="component" value="Unassembled WGS sequence"/>
</dbReference>
<dbReference type="Gene3D" id="3.40.50.1820">
    <property type="entry name" value="alpha/beta hydrolase"/>
    <property type="match status" value="1"/>
</dbReference>
<reference evidence="5 6" key="1">
    <citation type="journal article" date="2018" name="Gigascience">
        <title>Genomes of trombidid mites reveal novel predicted allergens and laterally-transferred genes associated with secondary metabolism.</title>
        <authorList>
            <person name="Dong X."/>
            <person name="Chaisiri K."/>
            <person name="Xia D."/>
            <person name="Armstrong S.D."/>
            <person name="Fang Y."/>
            <person name="Donnelly M.J."/>
            <person name="Kadowaki T."/>
            <person name="McGarry J.W."/>
            <person name="Darby A.C."/>
            <person name="Makepeace B.L."/>
        </authorList>
    </citation>
    <scope>NUCLEOTIDE SEQUENCE [LARGE SCALE GENOMIC DNA]</scope>
    <source>
        <strain evidence="5">UoL-UT</strain>
    </source>
</reference>
<keyword evidence="3" id="KW-0472">Membrane</keyword>
<gene>
    <name evidence="5" type="ORF">B4U80_10474</name>
</gene>
<keyword evidence="3" id="KW-1133">Transmembrane helix</keyword>
<dbReference type="EMBL" id="NCKV01004551">
    <property type="protein sequence ID" value="RWS24678.1"/>
    <property type="molecule type" value="Genomic_DNA"/>
</dbReference>
<organism evidence="5 6">
    <name type="scientific">Leptotrombidium deliense</name>
    <dbReference type="NCBI Taxonomy" id="299467"/>
    <lineage>
        <taxon>Eukaryota</taxon>
        <taxon>Metazoa</taxon>
        <taxon>Ecdysozoa</taxon>
        <taxon>Arthropoda</taxon>
        <taxon>Chelicerata</taxon>
        <taxon>Arachnida</taxon>
        <taxon>Acari</taxon>
        <taxon>Acariformes</taxon>
        <taxon>Trombidiformes</taxon>
        <taxon>Prostigmata</taxon>
        <taxon>Anystina</taxon>
        <taxon>Parasitengona</taxon>
        <taxon>Trombiculoidea</taxon>
        <taxon>Trombiculidae</taxon>
        <taxon>Leptotrombidium</taxon>
    </lineage>
</organism>
<protein>
    <submittedName>
        <fullName evidence="5">Epoxide hydrolase 4-like protein</fullName>
    </submittedName>
</protein>
<dbReference type="PANTHER" id="PTHR43329">
    <property type="entry name" value="EPOXIDE HYDROLASE"/>
    <property type="match status" value="1"/>
</dbReference>
<comment type="caution">
    <text evidence="5">The sequence shown here is derived from an EMBL/GenBank/DDBJ whole genome shotgun (WGS) entry which is preliminary data.</text>
</comment>
<evidence type="ECO:0000259" key="4">
    <source>
        <dbReference type="Pfam" id="PF00561"/>
    </source>
</evidence>
<dbReference type="InterPro" id="IPR000639">
    <property type="entry name" value="Epox_hydrolase-like"/>
</dbReference>
<feature type="transmembrane region" description="Helical" evidence="3">
    <location>
        <begin position="33"/>
        <end position="57"/>
    </location>
</feature>
<dbReference type="VEuPathDB" id="VectorBase:LDEU007362"/>
<dbReference type="AlphaFoldDB" id="A0A443SAV4"/>
<dbReference type="InterPro" id="IPR029058">
    <property type="entry name" value="AB_hydrolase_fold"/>
</dbReference>
<name>A0A443SAV4_9ACAR</name>
<proteinExistence type="inferred from homology"/>
<evidence type="ECO:0000313" key="6">
    <source>
        <dbReference type="Proteomes" id="UP000288716"/>
    </source>
</evidence>
<evidence type="ECO:0000256" key="2">
    <source>
        <dbReference type="ARBA" id="ARBA00038334"/>
    </source>
</evidence>
<evidence type="ECO:0000256" key="1">
    <source>
        <dbReference type="ARBA" id="ARBA00022801"/>
    </source>
</evidence>
<keyword evidence="1 5" id="KW-0378">Hydrolase</keyword>
<accession>A0A443SAV4</accession>
<dbReference type="Pfam" id="PF00561">
    <property type="entry name" value="Abhydrolase_1"/>
    <property type="match status" value="1"/>
</dbReference>